<dbReference type="GO" id="GO:0016887">
    <property type="term" value="F:ATP hydrolysis activity"/>
    <property type="evidence" value="ECO:0007669"/>
    <property type="project" value="InterPro"/>
</dbReference>
<evidence type="ECO:0000256" key="2">
    <source>
        <dbReference type="ARBA" id="ARBA00022741"/>
    </source>
</evidence>
<dbReference type="InterPro" id="IPR027417">
    <property type="entry name" value="P-loop_NTPase"/>
</dbReference>
<sequence length="230" mass="25784">MIEILNLSKHFFINDKRIDVLKELNLSIKKDKITVILGRSGCGKTTLLRLIAGLEGVSLGEIKFKEQAKIGFVFQEPRLMPFLNVYENIVFPLKKCEIDEAKIDRLISMIGLSEFKFAAVSQLSGGMSSRVSLARVLAYEANLILMDEPFAALDAFTRASMQAEILKLQAGKTIIFVTHNVDEALYLADEIILLEKGGMKSSYDLSNLAKLRDLLCDELINLKRKILSEI</sequence>
<dbReference type="PANTHER" id="PTHR42788:SF13">
    <property type="entry name" value="ALIPHATIC SULFONATES IMPORT ATP-BINDING PROTEIN SSUB"/>
    <property type="match status" value="1"/>
</dbReference>
<evidence type="ECO:0000256" key="3">
    <source>
        <dbReference type="ARBA" id="ARBA00022840"/>
    </source>
</evidence>
<dbReference type="GO" id="GO:0005524">
    <property type="term" value="F:ATP binding"/>
    <property type="evidence" value="ECO:0007669"/>
    <property type="project" value="UniProtKB-KW"/>
</dbReference>
<dbReference type="RefSeq" id="WP_054197270.1">
    <property type="nucleotide sequence ID" value="NZ_CABMKQ010000033.1"/>
</dbReference>
<dbReference type="Pfam" id="PF00005">
    <property type="entry name" value="ABC_tran"/>
    <property type="match status" value="1"/>
</dbReference>
<reference evidence="6" key="1">
    <citation type="submission" date="2015-08" db="EMBL/GenBank/DDBJ databases">
        <title>Comparative genomics of the Campylobacter concisus group.</title>
        <authorList>
            <person name="Miller W.G."/>
            <person name="Yee E."/>
            <person name="Chapman M.H."/>
            <person name="Huynh S."/>
            <person name="Bono J.L."/>
            <person name="On S.L.W."/>
            <person name="St Leger J."/>
            <person name="Foster G."/>
            <person name="Parker C.T."/>
        </authorList>
    </citation>
    <scope>NUCLEOTIDE SEQUENCE [LARGE SCALE GENOMIC DNA]</scope>
    <source>
        <strain evidence="6">ATCC 33237</strain>
    </source>
</reference>
<dbReference type="PROSITE" id="PS00211">
    <property type="entry name" value="ABC_TRANSPORTER_1"/>
    <property type="match status" value="1"/>
</dbReference>
<dbReference type="InterPro" id="IPR017871">
    <property type="entry name" value="ABC_transporter-like_CS"/>
</dbReference>
<dbReference type="PANTHER" id="PTHR42788">
    <property type="entry name" value="TAURINE IMPORT ATP-BINDING PROTEIN-RELATED"/>
    <property type="match status" value="1"/>
</dbReference>
<dbReference type="InterPro" id="IPR003439">
    <property type="entry name" value="ABC_transporter-like_ATP-bd"/>
</dbReference>
<dbReference type="AlphaFoldDB" id="A0A0M4TP44"/>
<keyword evidence="1" id="KW-0813">Transport</keyword>
<dbReference type="PATRIC" id="fig|199.248.peg.1777"/>
<dbReference type="PROSITE" id="PS50893">
    <property type="entry name" value="ABC_TRANSPORTER_2"/>
    <property type="match status" value="1"/>
</dbReference>
<evidence type="ECO:0000313" key="5">
    <source>
        <dbReference type="EMBL" id="ALF48364.1"/>
    </source>
</evidence>
<organism evidence="5 6">
    <name type="scientific">Campylobacter concisus</name>
    <dbReference type="NCBI Taxonomy" id="199"/>
    <lineage>
        <taxon>Bacteria</taxon>
        <taxon>Pseudomonadati</taxon>
        <taxon>Campylobacterota</taxon>
        <taxon>Epsilonproteobacteria</taxon>
        <taxon>Campylobacterales</taxon>
        <taxon>Campylobacteraceae</taxon>
        <taxon>Campylobacter</taxon>
    </lineage>
</organism>
<keyword evidence="2" id="KW-0547">Nucleotide-binding</keyword>
<dbReference type="GeneID" id="28663405"/>
<dbReference type="SMART" id="SM00382">
    <property type="entry name" value="AAA"/>
    <property type="match status" value="1"/>
</dbReference>
<dbReference type="Proteomes" id="UP000066049">
    <property type="component" value="Chromosome"/>
</dbReference>
<dbReference type="Gene3D" id="3.40.50.300">
    <property type="entry name" value="P-loop containing nucleotide triphosphate hydrolases"/>
    <property type="match status" value="1"/>
</dbReference>
<dbReference type="InterPro" id="IPR050166">
    <property type="entry name" value="ABC_transporter_ATP-bind"/>
</dbReference>
<evidence type="ECO:0000259" key="4">
    <source>
        <dbReference type="PROSITE" id="PS50893"/>
    </source>
</evidence>
<name>A0A0M4TP44_9BACT</name>
<dbReference type="KEGG" id="ccoc:CCON33237_1724"/>
<accession>A0A0M4TP44</accession>
<proteinExistence type="predicted"/>
<protein>
    <submittedName>
        <fullName evidence="5">Nitrate/sulfonate/bicarbonate ABC transporter, ATP-binding protein</fullName>
    </submittedName>
</protein>
<keyword evidence="3 5" id="KW-0067">ATP-binding</keyword>
<feature type="domain" description="ABC transporter" evidence="4">
    <location>
        <begin position="2"/>
        <end position="221"/>
    </location>
</feature>
<gene>
    <name evidence="5" type="ORF">CCON33237_1724</name>
</gene>
<dbReference type="EMBL" id="CP012541">
    <property type="protein sequence ID" value="ALF48364.1"/>
    <property type="molecule type" value="Genomic_DNA"/>
</dbReference>
<dbReference type="SUPFAM" id="SSF52540">
    <property type="entry name" value="P-loop containing nucleoside triphosphate hydrolases"/>
    <property type="match status" value="1"/>
</dbReference>
<dbReference type="InterPro" id="IPR003593">
    <property type="entry name" value="AAA+_ATPase"/>
</dbReference>
<evidence type="ECO:0000256" key="1">
    <source>
        <dbReference type="ARBA" id="ARBA00022448"/>
    </source>
</evidence>
<evidence type="ECO:0000313" key="6">
    <source>
        <dbReference type="Proteomes" id="UP000066049"/>
    </source>
</evidence>